<keyword evidence="2" id="KW-0408">Iron</keyword>
<dbReference type="EMBL" id="SGBD01000002">
    <property type="protein sequence ID" value="RZD14632.1"/>
    <property type="molecule type" value="Genomic_DNA"/>
</dbReference>
<evidence type="ECO:0000256" key="2">
    <source>
        <dbReference type="ARBA" id="ARBA00023004"/>
    </source>
</evidence>
<evidence type="ECO:0000256" key="1">
    <source>
        <dbReference type="ARBA" id="ARBA00022723"/>
    </source>
</evidence>
<organism evidence="5 6">
    <name type="scientific">Candidatus Acidulodesulfobacterium ferriphilum</name>
    <dbReference type="NCBI Taxonomy" id="2597223"/>
    <lineage>
        <taxon>Bacteria</taxon>
        <taxon>Deltaproteobacteria</taxon>
        <taxon>Candidatus Acidulodesulfobacterales</taxon>
        <taxon>Candidatus Acidulodesulfobacterium</taxon>
    </lineage>
</organism>
<dbReference type="InterPro" id="IPR051460">
    <property type="entry name" value="HdrC_iron-sulfur_subunit"/>
</dbReference>
<dbReference type="GO" id="GO:0046872">
    <property type="term" value="F:metal ion binding"/>
    <property type="evidence" value="ECO:0007669"/>
    <property type="project" value="UniProtKB-KW"/>
</dbReference>
<reference evidence="5 6" key="1">
    <citation type="submission" date="2019-01" db="EMBL/GenBank/DDBJ databases">
        <title>Insights into ecological role of a new deltaproteobacterial order Candidatus Sinidesulfobacterales (Sva0485) by metagenomics and metatranscriptomics.</title>
        <authorList>
            <person name="Tan S."/>
            <person name="Liu J."/>
            <person name="Fang Y."/>
            <person name="Hedlund B.P."/>
            <person name="Lian Z.H."/>
            <person name="Huang L.Y."/>
            <person name="Li J.T."/>
            <person name="Huang L.N."/>
            <person name="Li W.J."/>
            <person name="Jiang H.C."/>
            <person name="Dong H.L."/>
            <person name="Shu W.S."/>
        </authorList>
    </citation>
    <scope>NUCLEOTIDE SEQUENCE [LARGE SCALE GENOMIC DNA]</scope>
    <source>
        <strain evidence="5">AP3</strain>
    </source>
</reference>
<gene>
    <name evidence="5" type="ORF">EVJ47_05555</name>
</gene>
<evidence type="ECO:0000313" key="5">
    <source>
        <dbReference type="EMBL" id="RZD14632.1"/>
    </source>
</evidence>
<dbReference type="PROSITE" id="PS00198">
    <property type="entry name" value="4FE4S_FER_1"/>
    <property type="match status" value="1"/>
</dbReference>
<keyword evidence="1" id="KW-0479">Metal-binding</keyword>
<name>A0A519BBG8_9DELT</name>
<evidence type="ECO:0000259" key="4">
    <source>
        <dbReference type="PROSITE" id="PS51379"/>
    </source>
</evidence>
<evidence type="ECO:0000313" key="6">
    <source>
        <dbReference type="Proteomes" id="UP000320813"/>
    </source>
</evidence>
<sequence length="214" mass="24579">MAENTDKMVIDGVELTGIWKEFLPSRILYEDVTTEFLDEVKKLPGGSTIVKCYQCGTCTGGCTLPDFVDKFNPRRFIDLVRRGHYDILVNENKDLVWKCVSCQRCTHRCPRGVNTQEVVRAIAKFLEDRKVFGKLTNDEAFDEVFMGEVIEDGRIDEVKIVKDFYSKTGRLKDMMSADQLSLGFKMLTSGRIKLFGGKIKDWKKVSQRLKEELQ</sequence>
<keyword evidence="3" id="KW-0411">Iron-sulfur</keyword>
<proteinExistence type="predicted"/>
<dbReference type="Pfam" id="PF13187">
    <property type="entry name" value="Fer4_9"/>
    <property type="match status" value="1"/>
</dbReference>
<dbReference type="InterPro" id="IPR017900">
    <property type="entry name" value="4Fe4S_Fe_S_CS"/>
</dbReference>
<feature type="domain" description="4Fe-4S ferredoxin-type" evidence="4">
    <location>
        <begin position="85"/>
        <end position="119"/>
    </location>
</feature>
<dbReference type="PROSITE" id="PS51379">
    <property type="entry name" value="4FE4S_FER_2"/>
    <property type="match status" value="1"/>
</dbReference>
<dbReference type="SUPFAM" id="SSF46548">
    <property type="entry name" value="alpha-helical ferredoxin"/>
    <property type="match status" value="1"/>
</dbReference>
<dbReference type="Proteomes" id="UP000320813">
    <property type="component" value="Unassembled WGS sequence"/>
</dbReference>
<comment type="caution">
    <text evidence="5">The sequence shown here is derived from an EMBL/GenBank/DDBJ whole genome shotgun (WGS) entry which is preliminary data.</text>
</comment>
<dbReference type="InterPro" id="IPR017896">
    <property type="entry name" value="4Fe4S_Fe-S-bd"/>
</dbReference>
<evidence type="ECO:0000256" key="3">
    <source>
        <dbReference type="ARBA" id="ARBA00023014"/>
    </source>
</evidence>
<dbReference type="Gene3D" id="1.10.1060.10">
    <property type="entry name" value="Alpha-helical ferredoxin"/>
    <property type="match status" value="1"/>
</dbReference>
<protein>
    <recommendedName>
        <fullName evidence="4">4Fe-4S ferredoxin-type domain-containing protein</fullName>
    </recommendedName>
</protein>
<dbReference type="AlphaFoldDB" id="A0A519BBG8"/>
<dbReference type="GO" id="GO:0051536">
    <property type="term" value="F:iron-sulfur cluster binding"/>
    <property type="evidence" value="ECO:0007669"/>
    <property type="project" value="UniProtKB-KW"/>
</dbReference>
<accession>A0A519BBG8</accession>
<dbReference type="GO" id="GO:0005886">
    <property type="term" value="C:plasma membrane"/>
    <property type="evidence" value="ECO:0007669"/>
    <property type="project" value="TreeGrafter"/>
</dbReference>
<dbReference type="PANTHER" id="PTHR43255:SF2">
    <property type="entry name" value="HETERODISULFIDE REDUCTASE RELATED PROTEIN"/>
    <property type="match status" value="1"/>
</dbReference>
<dbReference type="PANTHER" id="PTHR43255">
    <property type="entry name" value="IRON-SULFUR-BINDING OXIDOREDUCTASE FADF-RELATED-RELATED"/>
    <property type="match status" value="1"/>
</dbReference>
<dbReference type="InterPro" id="IPR009051">
    <property type="entry name" value="Helical_ferredxn"/>
</dbReference>